<evidence type="ECO:0000256" key="9">
    <source>
        <dbReference type="ARBA" id="ARBA00023098"/>
    </source>
</evidence>
<dbReference type="InterPro" id="IPR014030">
    <property type="entry name" value="Ketoacyl_synth_N"/>
</dbReference>
<dbReference type="PROSITE" id="PS52004">
    <property type="entry name" value="KS3_2"/>
    <property type="match status" value="1"/>
</dbReference>
<evidence type="ECO:0000256" key="5">
    <source>
        <dbReference type="ARBA" id="ARBA00022490"/>
    </source>
</evidence>
<keyword evidence="8" id="KW-0276">Fatty acid metabolism</keyword>
<gene>
    <name evidence="19" type="ORF">K8352_05460</name>
</gene>
<dbReference type="PROSITE" id="PS00606">
    <property type="entry name" value="KS3_1"/>
    <property type="match status" value="1"/>
</dbReference>
<dbReference type="RefSeq" id="WP_317901328.1">
    <property type="nucleotide sequence ID" value="NZ_JAIRBC010000006.1"/>
</dbReference>
<evidence type="ECO:0000256" key="7">
    <source>
        <dbReference type="ARBA" id="ARBA00022679"/>
    </source>
</evidence>
<dbReference type="InterPro" id="IPR020615">
    <property type="entry name" value="Thiolase_acyl_enz_int_AS"/>
</dbReference>
<comment type="catalytic activity">
    <reaction evidence="15">
        <text>(3Z)-decenoyl-[ACP] + malonyl-[ACP] + H(+) = 3-oxo-(5Z)-dodecenoyl-[ACP] + holo-[ACP] + CO2</text>
        <dbReference type="Rhea" id="RHEA:54940"/>
        <dbReference type="Rhea" id="RHEA-COMP:9623"/>
        <dbReference type="Rhea" id="RHEA-COMP:9685"/>
        <dbReference type="Rhea" id="RHEA-COMP:9927"/>
        <dbReference type="Rhea" id="RHEA-COMP:14042"/>
        <dbReference type="ChEBI" id="CHEBI:15378"/>
        <dbReference type="ChEBI" id="CHEBI:16526"/>
        <dbReference type="ChEBI" id="CHEBI:64479"/>
        <dbReference type="ChEBI" id="CHEBI:78449"/>
        <dbReference type="ChEBI" id="CHEBI:78798"/>
        <dbReference type="ChEBI" id="CHEBI:138410"/>
    </reaction>
    <physiologicalReaction direction="left-to-right" evidence="15">
        <dbReference type="Rhea" id="RHEA:54941"/>
    </physiologicalReaction>
</comment>
<evidence type="ECO:0000256" key="13">
    <source>
        <dbReference type="ARBA" id="ARBA00041620"/>
    </source>
</evidence>
<dbReference type="Proteomes" id="UP001200642">
    <property type="component" value="Unassembled WGS sequence"/>
</dbReference>
<dbReference type="CDD" id="cd00834">
    <property type="entry name" value="KAS_I_II"/>
    <property type="match status" value="1"/>
</dbReference>
<reference evidence="19" key="1">
    <citation type="submission" date="2023-02" db="EMBL/GenBank/DDBJ databases">
        <title>Genome of Flavobacteriaceae gen. nov. sp. strain F89.</title>
        <authorList>
            <person name="Wang Y."/>
        </authorList>
    </citation>
    <scope>NUCLEOTIDE SEQUENCE</scope>
    <source>
        <strain evidence="19">F89</strain>
    </source>
</reference>
<dbReference type="GO" id="GO:0006633">
    <property type="term" value="P:fatty acid biosynthetic process"/>
    <property type="evidence" value="ECO:0007669"/>
    <property type="project" value="UniProtKB-KW"/>
</dbReference>
<evidence type="ECO:0000256" key="3">
    <source>
        <dbReference type="ARBA" id="ARBA00011738"/>
    </source>
</evidence>
<dbReference type="EMBL" id="JAIRBC010000006">
    <property type="protein sequence ID" value="MCG2460186.1"/>
    <property type="molecule type" value="Genomic_DNA"/>
</dbReference>
<dbReference type="GO" id="GO:0005829">
    <property type="term" value="C:cytosol"/>
    <property type="evidence" value="ECO:0007669"/>
    <property type="project" value="TreeGrafter"/>
</dbReference>
<keyword evidence="20" id="KW-1185">Reference proteome</keyword>
<evidence type="ECO:0000256" key="6">
    <source>
        <dbReference type="ARBA" id="ARBA00022516"/>
    </source>
</evidence>
<comment type="subunit">
    <text evidence="3">Homodimer.</text>
</comment>
<dbReference type="InterPro" id="IPR000794">
    <property type="entry name" value="Beta-ketoacyl_synthase"/>
</dbReference>
<accession>A0AAE3JNR4</accession>
<dbReference type="AlphaFoldDB" id="A0AAE3JNR4"/>
<comment type="catalytic activity">
    <reaction evidence="16">
        <text>a fatty acyl-[ACP] + malonyl-[ACP] + H(+) = a 3-oxoacyl-[ACP] + holo-[ACP] + CO2</text>
        <dbReference type="Rhea" id="RHEA:22836"/>
        <dbReference type="Rhea" id="RHEA-COMP:9623"/>
        <dbReference type="Rhea" id="RHEA-COMP:9685"/>
        <dbReference type="Rhea" id="RHEA-COMP:9916"/>
        <dbReference type="Rhea" id="RHEA-COMP:14125"/>
        <dbReference type="ChEBI" id="CHEBI:15378"/>
        <dbReference type="ChEBI" id="CHEBI:16526"/>
        <dbReference type="ChEBI" id="CHEBI:64479"/>
        <dbReference type="ChEBI" id="CHEBI:78449"/>
        <dbReference type="ChEBI" id="CHEBI:78776"/>
        <dbReference type="ChEBI" id="CHEBI:138651"/>
        <dbReference type="EC" id="2.3.1.41"/>
    </reaction>
    <physiologicalReaction direction="left-to-right" evidence="16">
        <dbReference type="Rhea" id="RHEA:22837"/>
    </physiologicalReaction>
</comment>
<dbReference type="PANTHER" id="PTHR11712:SF306">
    <property type="entry name" value="3-OXOACYL-[ACYL-CARRIER-PROTEIN] SYNTHASE 1"/>
    <property type="match status" value="1"/>
</dbReference>
<dbReference type="SMART" id="SM00825">
    <property type="entry name" value="PKS_KS"/>
    <property type="match status" value="1"/>
</dbReference>
<evidence type="ECO:0000313" key="20">
    <source>
        <dbReference type="Proteomes" id="UP001200642"/>
    </source>
</evidence>
<evidence type="ECO:0000256" key="8">
    <source>
        <dbReference type="ARBA" id="ARBA00022832"/>
    </source>
</evidence>
<evidence type="ECO:0000256" key="17">
    <source>
        <dbReference type="RuleBase" id="RU003694"/>
    </source>
</evidence>
<dbReference type="SUPFAM" id="SSF53901">
    <property type="entry name" value="Thiolase-like"/>
    <property type="match status" value="2"/>
</dbReference>
<dbReference type="InterPro" id="IPR018201">
    <property type="entry name" value="Ketoacyl_synth_AS"/>
</dbReference>
<evidence type="ECO:0000256" key="16">
    <source>
        <dbReference type="ARBA" id="ARBA00048506"/>
    </source>
</evidence>
<sequence length="405" mass="43440">MGRVVITGMGIYSCIGRNLEEVKKSLKEGTSGIIFDEKRKVMGYRSCLTGMVEEPNLKDKLSRRERISLGEEGNYAYVATTEALENAKIDQKYLDDHIVGILYGNDSTAKSVMESVDKIREKHDTTLVGSGAIFKAMNSTITMNLATIFKLKGINFTISAACASGSHAVGMAYLLIKNGLQDCIICGGAQEINEIAMGSFDGLGVFSVNHNDPTKACRPFDRDRDGLVPSGGGATLILESYESAVKRGAPILGEVMGYGFSSNGEHISTPNVDGPSRSMEMALEQAGLQAMDVDYVNAHATSTPVGDANEAKAIYNVFGSHCPPVSSTKSMTGHECWMAGASEIIYSMIMMQNSFVAPNINLENPDTNASKLNLVNKTLSKKIDVFLSNSFGFGGTNSSIIVKKA</sequence>
<organism evidence="19 20">
    <name type="scientific">Cerina litoralis</name>
    <dbReference type="NCBI Taxonomy" id="2874477"/>
    <lineage>
        <taxon>Bacteria</taxon>
        <taxon>Pseudomonadati</taxon>
        <taxon>Bacteroidota</taxon>
        <taxon>Flavobacteriia</taxon>
        <taxon>Flavobacteriales</taxon>
        <taxon>Flavobacteriaceae</taxon>
        <taxon>Cerina</taxon>
    </lineage>
</organism>
<evidence type="ECO:0000256" key="15">
    <source>
        <dbReference type="ARBA" id="ARBA00048121"/>
    </source>
</evidence>
<keyword evidence="11" id="KW-0012">Acyltransferase</keyword>
<feature type="domain" description="Ketosynthase family 3 (KS3)" evidence="18">
    <location>
        <begin position="1"/>
        <end position="404"/>
    </location>
</feature>
<comment type="caution">
    <text evidence="19">The sequence shown here is derived from an EMBL/GenBank/DDBJ whole genome shotgun (WGS) entry which is preliminary data.</text>
</comment>
<dbReference type="Pfam" id="PF02801">
    <property type="entry name" value="Ketoacyl-synt_C"/>
    <property type="match status" value="1"/>
</dbReference>
<evidence type="ECO:0000313" key="19">
    <source>
        <dbReference type="EMBL" id="MCG2460186.1"/>
    </source>
</evidence>
<dbReference type="InterPro" id="IPR016039">
    <property type="entry name" value="Thiolase-like"/>
</dbReference>
<evidence type="ECO:0000259" key="18">
    <source>
        <dbReference type="PROSITE" id="PS52004"/>
    </source>
</evidence>
<proteinExistence type="inferred from homology"/>
<dbReference type="Pfam" id="PF00109">
    <property type="entry name" value="ketoacyl-synt"/>
    <property type="match status" value="1"/>
</dbReference>
<evidence type="ECO:0000256" key="11">
    <source>
        <dbReference type="ARBA" id="ARBA00023315"/>
    </source>
</evidence>
<evidence type="ECO:0000256" key="4">
    <source>
        <dbReference type="ARBA" id="ARBA00013191"/>
    </source>
</evidence>
<evidence type="ECO:0000256" key="2">
    <source>
        <dbReference type="ARBA" id="ARBA00008467"/>
    </source>
</evidence>
<name>A0AAE3JNR4_9FLAO</name>
<keyword evidence="5" id="KW-0963">Cytoplasm</keyword>
<keyword evidence="6" id="KW-0444">Lipid biosynthesis</keyword>
<comment type="similarity">
    <text evidence="2 17">Belongs to the thiolase-like superfamily. Beta-ketoacyl-ACP synthases family.</text>
</comment>
<dbReference type="InterPro" id="IPR014031">
    <property type="entry name" value="Ketoacyl_synth_C"/>
</dbReference>
<keyword evidence="7 17" id="KW-0808">Transferase</keyword>
<dbReference type="PANTHER" id="PTHR11712">
    <property type="entry name" value="POLYKETIDE SYNTHASE-RELATED"/>
    <property type="match status" value="1"/>
</dbReference>
<protein>
    <recommendedName>
        <fullName evidence="12">3-oxoacyl-[acyl-carrier-protein] synthase 1</fullName>
        <ecNumber evidence="4">2.3.1.41</ecNumber>
    </recommendedName>
    <alternativeName>
        <fullName evidence="13">3-oxoacyl-[acyl-carrier-protein] synthase I</fullName>
    </alternativeName>
    <alternativeName>
        <fullName evidence="14">Beta-ketoacyl-ACP synthase I</fullName>
    </alternativeName>
</protein>
<keyword evidence="10" id="KW-0275">Fatty acid biosynthesis</keyword>
<evidence type="ECO:0000256" key="1">
    <source>
        <dbReference type="ARBA" id="ARBA00004496"/>
    </source>
</evidence>
<evidence type="ECO:0000256" key="14">
    <source>
        <dbReference type="ARBA" id="ARBA00042143"/>
    </source>
</evidence>
<dbReference type="Gene3D" id="3.40.47.10">
    <property type="match status" value="1"/>
</dbReference>
<comment type="subcellular location">
    <subcellularLocation>
        <location evidence="1">Cytoplasm</location>
    </subcellularLocation>
</comment>
<keyword evidence="9" id="KW-0443">Lipid metabolism</keyword>
<dbReference type="GO" id="GO:0004315">
    <property type="term" value="F:3-oxoacyl-[acyl-carrier-protein] synthase activity"/>
    <property type="evidence" value="ECO:0007669"/>
    <property type="project" value="UniProtKB-EC"/>
</dbReference>
<dbReference type="EC" id="2.3.1.41" evidence="4"/>
<dbReference type="PROSITE" id="PS00098">
    <property type="entry name" value="THIOLASE_1"/>
    <property type="match status" value="1"/>
</dbReference>
<evidence type="ECO:0000256" key="10">
    <source>
        <dbReference type="ARBA" id="ARBA00023160"/>
    </source>
</evidence>
<evidence type="ECO:0000256" key="12">
    <source>
        <dbReference type="ARBA" id="ARBA00039450"/>
    </source>
</evidence>
<dbReference type="InterPro" id="IPR020841">
    <property type="entry name" value="PKS_Beta-ketoAc_synthase_dom"/>
</dbReference>